<organism evidence="3 4">
    <name type="scientific">Nocardia stercoris</name>
    <dbReference type="NCBI Taxonomy" id="2483361"/>
    <lineage>
        <taxon>Bacteria</taxon>
        <taxon>Bacillati</taxon>
        <taxon>Actinomycetota</taxon>
        <taxon>Actinomycetes</taxon>
        <taxon>Mycobacteriales</taxon>
        <taxon>Nocardiaceae</taxon>
        <taxon>Nocardia</taxon>
    </lineage>
</organism>
<feature type="region of interest" description="Disordered" evidence="1">
    <location>
        <begin position="1"/>
        <end position="20"/>
    </location>
</feature>
<dbReference type="EMBL" id="RFFH01000007">
    <property type="protein sequence ID" value="RMI31489.1"/>
    <property type="molecule type" value="Genomic_DNA"/>
</dbReference>
<proteinExistence type="predicted"/>
<evidence type="ECO:0000259" key="2">
    <source>
        <dbReference type="Pfam" id="PF01636"/>
    </source>
</evidence>
<dbReference type="Gene3D" id="3.30.200.20">
    <property type="entry name" value="Phosphorylase Kinase, domain 1"/>
    <property type="match status" value="1"/>
</dbReference>
<dbReference type="CDD" id="cd05154">
    <property type="entry name" value="ACAD10_11_N-like"/>
    <property type="match status" value="1"/>
</dbReference>
<protein>
    <submittedName>
        <fullName evidence="3">Phosphotransferase family protein</fullName>
    </submittedName>
</protein>
<sequence>MTGQGLGSGPITGVRPLGGGTQNIMATFEREGRRYVLRRGPRHLRPRSNDAILRETRILGALRDTAVPHPRLISCCTDPGLLDGAVFYLMDPVAGFNPSLELPALHAGDPGVRAEMALSIVDSLALLGTVDYRQVGLEGYGKPDGFLERQVPRWMSELESYRQFEGYGDRTVPGVERVARWLTRNRPTAWQPGIMHGDFHFANVMFERTSPRVAAIVDWEMSTIGDPLLDLGWLLATWELPDAPGIFGGAFMKSGGLPEPGALVRRYAEQSARDLTAIDWYVVLACFKLGIVLEGSHARAIAGLASPETGAELHTATLRLFERALRTMDGNP</sequence>
<comment type="caution">
    <text evidence="3">The sequence shown here is derived from an EMBL/GenBank/DDBJ whole genome shotgun (WGS) entry which is preliminary data.</text>
</comment>
<dbReference type="AlphaFoldDB" id="A0A3M2L173"/>
<evidence type="ECO:0000313" key="4">
    <source>
        <dbReference type="Proteomes" id="UP000279275"/>
    </source>
</evidence>
<gene>
    <name evidence="3" type="ORF">EBN03_18445</name>
</gene>
<evidence type="ECO:0000313" key="3">
    <source>
        <dbReference type="EMBL" id="RMI31489.1"/>
    </source>
</evidence>
<dbReference type="InterPro" id="IPR011009">
    <property type="entry name" value="Kinase-like_dom_sf"/>
</dbReference>
<name>A0A3M2L173_9NOCA</name>
<feature type="domain" description="Aminoglycoside phosphotransferase" evidence="2">
    <location>
        <begin position="14"/>
        <end position="244"/>
    </location>
</feature>
<keyword evidence="4" id="KW-1185">Reference proteome</keyword>
<dbReference type="PANTHER" id="PTHR47829">
    <property type="entry name" value="HYDROLASE, PUTATIVE (AFU_ORTHOLOGUE AFUA_1G12880)-RELATED"/>
    <property type="match status" value="1"/>
</dbReference>
<dbReference type="InterPro" id="IPR052898">
    <property type="entry name" value="ACAD10-like"/>
</dbReference>
<dbReference type="OrthoDB" id="3806873at2"/>
<dbReference type="RefSeq" id="WP_122189440.1">
    <property type="nucleotide sequence ID" value="NZ_RFFH01000007.1"/>
</dbReference>
<dbReference type="SUPFAM" id="SSF56112">
    <property type="entry name" value="Protein kinase-like (PK-like)"/>
    <property type="match status" value="1"/>
</dbReference>
<dbReference type="InterPro" id="IPR041726">
    <property type="entry name" value="ACAD10_11_N"/>
</dbReference>
<reference evidence="3 4" key="1">
    <citation type="submission" date="2018-10" db="EMBL/GenBank/DDBJ databases">
        <title>Isolation from cow dung.</title>
        <authorList>
            <person name="Ling L."/>
        </authorList>
    </citation>
    <scope>NUCLEOTIDE SEQUENCE [LARGE SCALE GENOMIC DNA]</scope>
    <source>
        <strain evidence="3 4">NEAU-LL90</strain>
    </source>
</reference>
<keyword evidence="3" id="KW-0808">Transferase</keyword>
<evidence type="ECO:0000256" key="1">
    <source>
        <dbReference type="SAM" id="MobiDB-lite"/>
    </source>
</evidence>
<dbReference type="Proteomes" id="UP000279275">
    <property type="component" value="Unassembled WGS sequence"/>
</dbReference>
<dbReference type="PANTHER" id="PTHR47829:SF1">
    <property type="entry name" value="HAD FAMILY PHOSPHATASE"/>
    <property type="match status" value="1"/>
</dbReference>
<accession>A0A3M2L173</accession>
<dbReference type="GO" id="GO:0016740">
    <property type="term" value="F:transferase activity"/>
    <property type="evidence" value="ECO:0007669"/>
    <property type="project" value="UniProtKB-KW"/>
</dbReference>
<dbReference type="Pfam" id="PF01636">
    <property type="entry name" value="APH"/>
    <property type="match status" value="1"/>
</dbReference>
<dbReference type="InterPro" id="IPR002575">
    <property type="entry name" value="Aminoglycoside_PTrfase"/>
</dbReference>
<dbReference type="Gene3D" id="3.90.1200.10">
    <property type="match status" value="1"/>
</dbReference>